<protein>
    <submittedName>
        <fullName evidence="2">Uncharacterized protein</fullName>
    </submittedName>
</protein>
<evidence type="ECO:0000313" key="3">
    <source>
        <dbReference type="Proteomes" id="UP001374535"/>
    </source>
</evidence>
<dbReference type="AlphaFoldDB" id="A0AAQ3NBX8"/>
<keyword evidence="1" id="KW-1133">Transmembrane helix</keyword>
<feature type="transmembrane region" description="Helical" evidence="1">
    <location>
        <begin position="12"/>
        <end position="34"/>
    </location>
</feature>
<sequence length="114" mass="12690">MISLQSRNRGTVGRRSCSGGCVVFLLLVFCQSQLVVDVTLTLVEDLAVLVLVAGHFGEFVVSVVVELVQKTEIRKSEWKYFVHYLGSGSVEKLCKIQISLTLKKQLVDDWDSVT</sequence>
<keyword evidence="1" id="KW-0472">Membrane</keyword>
<gene>
    <name evidence="2" type="ORF">V8G54_020485</name>
</gene>
<proteinExistence type="predicted"/>
<dbReference type="Proteomes" id="UP001374535">
    <property type="component" value="Chromosome 6"/>
</dbReference>
<evidence type="ECO:0000313" key="2">
    <source>
        <dbReference type="EMBL" id="WVZ07139.1"/>
    </source>
</evidence>
<evidence type="ECO:0000256" key="1">
    <source>
        <dbReference type="SAM" id="Phobius"/>
    </source>
</evidence>
<reference evidence="2 3" key="1">
    <citation type="journal article" date="2023" name="Life. Sci Alliance">
        <title>Evolutionary insights into 3D genome organization and epigenetic landscape of Vigna mungo.</title>
        <authorList>
            <person name="Junaid A."/>
            <person name="Singh B."/>
            <person name="Bhatia S."/>
        </authorList>
    </citation>
    <scope>NUCLEOTIDE SEQUENCE [LARGE SCALE GENOMIC DNA]</scope>
    <source>
        <strain evidence="2">Urdbean</strain>
    </source>
</reference>
<accession>A0AAQ3NBX8</accession>
<name>A0AAQ3NBX8_VIGMU</name>
<feature type="transmembrane region" description="Helical" evidence="1">
    <location>
        <begin position="46"/>
        <end position="68"/>
    </location>
</feature>
<dbReference type="EMBL" id="CP144695">
    <property type="protein sequence ID" value="WVZ07139.1"/>
    <property type="molecule type" value="Genomic_DNA"/>
</dbReference>
<organism evidence="2 3">
    <name type="scientific">Vigna mungo</name>
    <name type="common">Black gram</name>
    <name type="synonym">Phaseolus mungo</name>
    <dbReference type="NCBI Taxonomy" id="3915"/>
    <lineage>
        <taxon>Eukaryota</taxon>
        <taxon>Viridiplantae</taxon>
        <taxon>Streptophyta</taxon>
        <taxon>Embryophyta</taxon>
        <taxon>Tracheophyta</taxon>
        <taxon>Spermatophyta</taxon>
        <taxon>Magnoliopsida</taxon>
        <taxon>eudicotyledons</taxon>
        <taxon>Gunneridae</taxon>
        <taxon>Pentapetalae</taxon>
        <taxon>rosids</taxon>
        <taxon>fabids</taxon>
        <taxon>Fabales</taxon>
        <taxon>Fabaceae</taxon>
        <taxon>Papilionoideae</taxon>
        <taxon>50 kb inversion clade</taxon>
        <taxon>NPAAA clade</taxon>
        <taxon>indigoferoid/millettioid clade</taxon>
        <taxon>Phaseoleae</taxon>
        <taxon>Vigna</taxon>
    </lineage>
</organism>
<keyword evidence="3" id="KW-1185">Reference proteome</keyword>
<keyword evidence="1" id="KW-0812">Transmembrane</keyword>